<keyword evidence="2" id="KW-1185">Reference proteome</keyword>
<proteinExistence type="predicted"/>
<dbReference type="PROSITE" id="PS51318">
    <property type="entry name" value="TAT"/>
    <property type="match status" value="1"/>
</dbReference>
<dbReference type="InterPro" id="IPR052965">
    <property type="entry name" value="Pigment-catalase-like"/>
</dbReference>
<dbReference type="SUPFAM" id="SSF47240">
    <property type="entry name" value="Ferritin-like"/>
    <property type="match status" value="1"/>
</dbReference>
<evidence type="ECO:0000313" key="1">
    <source>
        <dbReference type="EMBL" id="GAA1383545.1"/>
    </source>
</evidence>
<organism evidence="1 2">
    <name type="scientific">Pseudonocardia kongjuensis</name>
    <dbReference type="NCBI Taxonomy" id="102227"/>
    <lineage>
        <taxon>Bacteria</taxon>
        <taxon>Bacillati</taxon>
        <taxon>Actinomycetota</taxon>
        <taxon>Actinomycetes</taxon>
        <taxon>Pseudonocardiales</taxon>
        <taxon>Pseudonocardiaceae</taxon>
        <taxon>Pseudonocardia</taxon>
    </lineage>
</organism>
<dbReference type="PANTHER" id="PTHR31694:SF26">
    <property type="entry name" value="OS05G0151100 PROTEIN"/>
    <property type="match status" value="1"/>
</dbReference>
<accession>A0ABP4IDE5</accession>
<dbReference type="CDD" id="cd00657">
    <property type="entry name" value="Ferritin_like"/>
    <property type="match status" value="1"/>
</dbReference>
<dbReference type="Pfam" id="PF13668">
    <property type="entry name" value="Ferritin_2"/>
    <property type="match status" value="1"/>
</dbReference>
<dbReference type="PANTHER" id="PTHR31694">
    <property type="entry name" value="DESICCATION-LIKE PROTEIN"/>
    <property type="match status" value="1"/>
</dbReference>
<dbReference type="EMBL" id="BAAAJK010000005">
    <property type="protein sequence ID" value="GAA1383545.1"/>
    <property type="molecule type" value="Genomic_DNA"/>
</dbReference>
<sequence>MFHGFTKKFLHDSIERSSENAMDRRRFLRAAGLTGAGVAGLGVLGAGVASASDGGLLGGVLGGSGSGSGSESQVSDAAVLNFALNLEYLEAEFYLRAVTGAGLADSQIDGRGELGGVTGGYQVAFETKIGRQYAEEIAQDERAHVDFLRAALGDAKVSRPAIDLQDAFTAAATAAGVIKPGQTFDPFKDETSFLLGAFIFEDVGVTAYKGAAPLIDNKTFLEAAAGILAVEAYHAGLVRTLLLQGGTADVVGQISDARDSLDGPSDLDQGIVDRNGNANIVPADENSIAFSRTPGQVLNIAYLNPDSVTSGGFFPAGVNGEVNTSDANG</sequence>
<dbReference type="Proteomes" id="UP001501414">
    <property type="component" value="Unassembled WGS sequence"/>
</dbReference>
<dbReference type="RefSeq" id="WP_344019415.1">
    <property type="nucleotide sequence ID" value="NZ_BAAAJK010000005.1"/>
</dbReference>
<dbReference type="InterPro" id="IPR009078">
    <property type="entry name" value="Ferritin-like_SF"/>
</dbReference>
<gene>
    <name evidence="1" type="ORF">GCM10009613_13090</name>
</gene>
<name>A0ABP4IDE5_9PSEU</name>
<comment type="caution">
    <text evidence="1">The sequence shown here is derived from an EMBL/GenBank/DDBJ whole genome shotgun (WGS) entry which is preliminary data.</text>
</comment>
<dbReference type="InterPro" id="IPR006311">
    <property type="entry name" value="TAT_signal"/>
</dbReference>
<evidence type="ECO:0000313" key="2">
    <source>
        <dbReference type="Proteomes" id="UP001501414"/>
    </source>
</evidence>
<protein>
    <submittedName>
        <fullName evidence="1">Ferritin-like domain-containing protein</fullName>
    </submittedName>
</protein>
<reference evidence="2" key="1">
    <citation type="journal article" date="2019" name="Int. J. Syst. Evol. Microbiol.">
        <title>The Global Catalogue of Microorganisms (GCM) 10K type strain sequencing project: providing services to taxonomists for standard genome sequencing and annotation.</title>
        <authorList>
            <consortium name="The Broad Institute Genomics Platform"/>
            <consortium name="The Broad Institute Genome Sequencing Center for Infectious Disease"/>
            <person name="Wu L."/>
            <person name="Ma J."/>
        </authorList>
    </citation>
    <scope>NUCLEOTIDE SEQUENCE [LARGE SCALE GENOMIC DNA]</scope>
    <source>
        <strain evidence="2">JCM 11896</strain>
    </source>
</reference>